<sequence length="89" mass="9886">MTTLERTLAKALTEIVIRLDLSDDDAITPAATMQVIEPVAVLLQELSEQDRQGLADLINQFAHQETNPDRQLTAWEAPETLGLLTDDRS</sequence>
<name>A0A4R4WFZ9_9ACTN</name>
<proteinExistence type="predicted"/>
<dbReference type="OrthoDB" id="3539198at2"/>
<gene>
    <name evidence="1" type="ORF">E1294_25875</name>
</gene>
<evidence type="ECO:0000313" key="1">
    <source>
        <dbReference type="EMBL" id="TDD18038.1"/>
    </source>
</evidence>
<dbReference type="AlphaFoldDB" id="A0A4R4WFZ9"/>
<comment type="caution">
    <text evidence="1">The sequence shown here is derived from an EMBL/GenBank/DDBJ whole genome shotgun (WGS) entry which is preliminary data.</text>
</comment>
<keyword evidence="2" id="KW-1185">Reference proteome</keyword>
<protein>
    <submittedName>
        <fullName evidence="1">Uncharacterized protein</fullName>
    </submittedName>
</protein>
<dbReference type="Proteomes" id="UP000294543">
    <property type="component" value="Unassembled WGS sequence"/>
</dbReference>
<reference evidence="1 2" key="1">
    <citation type="submission" date="2019-03" db="EMBL/GenBank/DDBJ databases">
        <title>Draft genome sequences of novel Actinobacteria.</title>
        <authorList>
            <person name="Sahin N."/>
            <person name="Ay H."/>
            <person name="Saygin H."/>
        </authorList>
    </citation>
    <scope>NUCLEOTIDE SEQUENCE [LARGE SCALE GENOMIC DNA]</scope>
    <source>
        <strain evidence="1 2">KC712</strain>
    </source>
</reference>
<accession>A0A4R4WFZ9</accession>
<evidence type="ECO:0000313" key="2">
    <source>
        <dbReference type="Proteomes" id="UP000294543"/>
    </source>
</evidence>
<organism evidence="1 2">
    <name type="scientific">Nonomuraea diastatica</name>
    <dbReference type="NCBI Taxonomy" id="1848329"/>
    <lineage>
        <taxon>Bacteria</taxon>
        <taxon>Bacillati</taxon>
        <taxon>Actinomycetota</taxon>
        <taxon>Actinomycetes</taxon>
        <taxon>Streptosporangiales</taxon>
        <taxon>Streptosporangiaceae</taxon>
        <taxon>Nonomuraea</taxon>
    </lineage>
</organism>
<dbReference type="EMBL" id="SMKP01000077">
    <property type="protein sequence ID" value="TDD18038.1"/>
    <property type="molecule type" value="Genomic_DNA"/>
</dbReference>
<dbReference type="RefSeq" id="WP_132512429.1">
    <property type="nucleotide sequence ID" value="NZ_SMKP01000077.1"/>
</dbReference>